<evidence type="ECO:0000313" key="3">
    <source>
        <dbReference type="Proteomes" id="UP000423396"/>
    </source>
</evidence>
<dbReference type="RefSeq" id="WP_156007746.1">
    <property type="nucleotide sequence ID" value="NZ_CP045483.1"/>
</dbReference>
<dbReference type="Proteomes" id="UP000423396">
    <property type="component" value="Chromosome"/>
</dbReference>
<accession>A0A650CR38</accession>
<dbReference type="Gene3D" id="3.40.50.720">
    <property type="entry name" value="NAD(P)-binding Rossmann-like Domain"/>
    <property type="match status" value="1"/>
</dbReference>
<evidence type="ECO:0000259" key="1">
    <source>
        <dbReference type="Pfam" id="PF01370"/>
    </source>
</evidence>
<dbReference type="EMBL" id="CP045483">
    <property type="protein sequence ID" value="QGR20296.1"/>
    <property type="molecule type" value="Genomic_DNA"/>
</dbReference>
<gene>
    <name evidence="2" type="ORF">D1868_10055</name>
</gene>
<feature type="domain" description="NAD-dependent epimerase/dehydratase" evidence="1">
    <location>
        <begin position="4"/>
        <end position="172"/>
    </location>
</feature>
<dbReference type="OrthoDB" id="213145at2157"/>
<reference evidence="2 3" key="1">
    <citation type="submission" date="2019-10" db="EMBL/GenBank/DDBJ databases">
        <title>Genome Sequences from Six Type Strain Members of the Archaeal Family Sulfolobaceae: Acidianus ambivalens, Acidianus infernus, Metallosphaera prunae, Stygiolobus azoricus, Sulfolobus metallicus, and Sulfurisphaera ohwakuensis.</title>
        <authorList>
            <person name="Counts J.A."/>
            <person name="Kelly R.M."/>
        </authorList>
    </citation>
    <scope>NUCLEOTIDE SEQUENCE [LARGE SCALE GENOMIC DNA]</scope>
    <source>
        <strain evidence="2 3">FC6</strain>
    </source>
</reference>
<evidence type="ECO:0000313" key="2">
    <source>
        <dbReference type="EMBL" id="QGR20296.1"/>
    </source>
</evidence>
<dbReference type="GO" id="GO:0044877">
    <property type="term" value="F:protein-containing complex binding"/>
    <property type="evidence" value="ECO:0007669"/>
    <property type="project" value="TreeGrafter"/>
</dbReference>
<dbReference type="KEGG" id="sazo:D1868_10055"/>
<dbReference type="AlphaFoldDB" id="A0A650CR38"/>
<protein>
    <submittedName>
        <fullName evidence="2">NAD-dependent epimerase/dehydratase family protein</fullName>
    </submittedName>
</protein>
<keyword evidence="3" id="KW-1185">Reference proteome</keyword>
<dbReference type="GeneID" id="42799416"/>
<sequence>MKSILITGLGFLATNVAYYLSQNYKVTVTYRNLNPVKEVYVKTLKEKGVEVIQLDVLKDMDKLNNAVKEHDLVVNFIGEISGKPEDLRRSNYEVPTRIAEVARQFGKLMIHTSASTYGITGFVKVEEKLGDGLKPQSTFEKTKLEGELSVYKILGDKGFIFRPTLVYGRFAAHVQFVTIYKLVKRGLLPDINISFMPISARYMAQGIAAITEGKSPSKNYFYVTECEPINITRLFEIYAEALNRKVVKIKIPTFIAKASLPSDVRQLLKYSGTIFDCSIFKEIVPNLQFDKPELVENAKFLSELDREGRLIPT</sequence>
<organism evidence="2 3">
    <name type="scientific">Stygiolobus azoricus</name>
    <dbReference type="NCBI Taxonomy" id="41675"/>
    <lineage>
        <taxon>Archaea</taxon>
        <taxon>Thermoproteota</taxon>
        <taxon>Thermoprotei</taxon>
        <taxon>Sulfolobales</taxon>
        <taxon>Sulfolobaceae</taxon>
        <taxon>Stygiolobus</taxon>
    </lineage>
</organism>
<dbReference type="SUPFAM" id="SSF51735">
    <property type="entry name" value="NAD(P)-binding Rossmann-fold domains"/>
    <property type="match status" value="1"/>
</dbReference>
<proteinExistence type="predicted"/>
<dbReference type="Pfam" id="PF01370">
    <property type="entry name" value="Epimerase"/>
    <property type="match status" value="1"/>
</dbReference>
<dbReference type="InterPro" id="IPR001509">
    <property type="entry name" value="Epimerase_deHydtase"/>
</dbReference>
<dbReference type="InterPro" id="IPR036291">
    <property type="entry name" value="NAD(P)-bd_dom_sf"/>
</dbReference>
<dbReference type="PANTHER" id="PTHR12126">
    <property type="entry name" value="NADH-UBIQUINONE OXIDOREDUCTASE 39 KDA SUBUNIT-RELATED"/>
    <property type="match status" value="1"/>
</dbReference>
<dbReference type="PANTHER" id="PTHR12126:SF11">
    <property type="entry name" value="NADH DEHYDROGENASE [UBIQUINONE] 1 ALPHA SUBCOMPLEX SUBUNIT 9, MITOCHONDRIAL"/>
    <property type="match status" value="1"/>
</dbReference>
<dbReference type="InterPro" id="IPR051207">
    <property type="entry name" value="ComplexI_NDUFA9_subunit"/>
</dbReference>
<name>A0A650CR38_9CREN</name>